<feature type="transmembrane region" description="Helical" evidence="1">
    <location>
        <begin position="12"/>
        <end position="31"/>
    </location>
</feature>
<sequence>MDCWALKGGRRWMNFVVWVVGITAATAVLLLDGKVVEMVVTAIAGAVAAGDGRVLSSRCGGVGEYGK</sequence>
<evidence type="ECO:0000313" key="3">
    <source>
        <dbReference type="Proteomes" id="UP000594638"/>
    </source>
</evidence>
<keyword evidence="3" id="KW-1185">Reference proteome</keyword>
<proteinExistence type="predicted"/>
<gene>
    <name evidence="2" type="ORF">OLEA9_A039123</name>
</gene>
<comment type="caution">
    <text evidence="2">The sequence shown here is derived from an EMBL/GenBank/DDBJ whole genome shotgun (WGS) entry which is preliminary data.</text>
</comment>
<dbReference type="Gramene" id="OE9A039123T1">
    <property type="protein sequence ID" value="OE9A039123C1"/>
    <property type="gene ID" value="OE9A039123"/>
</dbReference>
<reference evidence="2 3" key="1">
    <citation type="submission" date="2019-12" db="EMBL/GenBank/DDBJ databases">
        <authorList>
            <person name="Alioto T."/>
            <person name="Alioto T."/>
            <person name="Gomez Garrido J."/>
        </authorList>
    </citation>
    <scope>NUCLEOTIDE SEQUENCE [LARGE SCALE GENOMIC DNA]</scope>
</reference>
<accession>A0A8S0UEV7</accession>
<protein>
    <submittedName>
        <fullName evidence="2">Uncharacterized protein</fullName>
    </submittedName>
</protein>
<dbReference type="EMBL" id="CACTIH010007864">
    <property type="protein sequence ID" value="CAA3018528.1"/>
    <property type="molecule type" value="Genomic_DNA"/>
</dbReference>
<evidence type="ECO:0000313" key="2">
    <source>
        <dbReference type="EMBL" id="CAA3018528.1"/>
    </source>
</evidence>
<keyword evidence="1" id="KW-1133">Transmembrane helix</keyword>
<keyword evidence="1" id="KW-0812">Transmembrane</keyword>
<dbReference type="Proteomes" id="UP000594638">
    <property type="component" value="Unassembled WGS sequence"/>
</dbReference>
<organism evidence="2 3">
    <name type="scientific">Olea europaea subsp. europaea</name>
    <dbReference type="NCBI Taxonomy" id="158383"/>
    <lineage>
        <taxon>Eukaryota</taxon>
        <taxon>Viridiplantae</taxon>
        <taxon>Streptophyta</taxon>
        <taxon>Embryophyta</taxon>
        <taxon>Tracheophyta</taxon>
        <taxon>Spermatophyta</taxon>
        <taxon>Magnoliopsida</taxon>
        <taxon>eudicotyledons</taxon>
        <taxon>Gunneridae</taxon>
        <taxon>Pentapetalae</taxon>
        <taxon>asterids</taxon>
        <taxon>lamiids</taxon>
        <taxon>Lamiales</taxon>
        <taxon>Oleaceae</taxon>
        <taxon>Oleeae</taxon>
        <taxon>Olea</taxon>
    </lineage>
</organism>
<name>A0A8S0UEV7_OLEEU</name>
<evidence type="ECO:0000256" key="1">
    <source>
        <dbReference type="SAM" id="Phobius"/>
    </source>
</evidence>
<dbReference type="AlphaFoldDB" id="A0A8S0UEV7"/>
<keyword evidence="1" id="KW-0472">Membrane</keyword>